<dbReference type="OrthoDB" id="19656at2759"/>
<evidence type="ECO:0000313" key="12">
    <source>
        <dbReference type="Proteomes" id="UP000249218"/>
    </source>
</evidence>
<evidence type="ECO:0000256" key="5">
    <source>
        <dbReference type="ARBA" id="ARBA00022692"/>
    </source>
</evidence>
<evidence type="ECO:0000256" key="7">
    <source>
        <dbReference type="ARBA" id="ARBA00022927"/>
    </source>
</evidence>
<keyword evidence="9" id="KW-0472">Membrane</keyword>
<keyword evidence="5" id="KW-0812">Transmembrane</keyword>
<keyword evidence="8" id="KW-0496">Mitochondrion</keyword>
<name>A0A2W1BT44_HELAM</name>
<dbReference type="InterPro" id="IPR037930">
    <property type="entry name" value="Tom40"/>
</dbReference>
<comment type="subcellular location">
    <subcellularLocation>
        <location evidence="1">Mitochondrion outer membrane</location>
        <topology evidence="1">Multi-pass membrane protein</topology>
    </subcellularLocation>
</comment>
<dbReference type="AlphaFoldDB" id="A0A2W1BT44"/>
<dbReference type="Gene3D" id="2.40.160.10">
    <property type="entry name" value="Porin"/>
    <property type="match status" value="1"/>
</dbReference>
<feature type="region of interest" description="Disordered" evidence="10">
    <location>
        <begin position="33"/>
        <end position="91"/>
    </location>
</feature>
<keyword evidence="6" id="KW-1000">Mitochondrion outer membrane</keyword>
<feature type="compositionally biased region" description="Basic and acidic residues" evidence="10">
    <location>
        <begin position="128"/>
        <end position="145"/>
    </location>
</feature>
<dbReference type="InterPro" id="IPR027246">
    <property type="entry name" value="Porin_Euk/Tom40"/>
</dbReference>
<evidence type="ECO:0000256" key="3">
    <source>
        <dbReference type="ARBA" id="ARBA00022448"/>
    </source>
</evidence>
<dbReference type="InterPro" id="IPR023614">
    <property type="entry name" value="Porin_dom_sf"/>
</dbReference>
<dbReference type="PANTHER" id="PTHR10802">
    <property type="entry name" value="MITOCHONDRIAL IMPORT RECEPTOR SUBUNIT TOM40"/>
    <property type="match status" value="1"/>
</dbReference>
<accession>A0A2W1BT44</accession>
<gene>
    <name evidence="11" type="primary">HaOG204744</name>
    <name evidence="11" type="ORF">B5X24_HaOG204744</name>
</gene>
<evidence type="ECO:0000313" key="11">
    <source>
        <dbReference type="EMBL" id="PZC76377.1"/>
    </source>
</evidence>
<protein>
    <submittedName>
        <fullName evidence="11">Uncharacterized protein</fullName>
    </submittedName>
</protein>
<evidence type="ECO:0000256" key="10">
    <source>
        <dbReference type="SAM" id="MobiDB-lite"/>
    </source>
</evidence>
<evidence type="ECO:0000256" key="9">
    <source>
        <dbReference type="ARBA" id="ARBA00023136"/>
    </source>
</evidence>
<keyword evidence="4" id="KW-1134">Transmembrane beta strand</keyword>
<dbReference type="Pfam" id="PF01459">
    <property type="entry name" value="Porin_3"/>
    <property type="match status" value="1"/>
</dbReference>
<comment type="similarity">
    <text evidence="2">Belongs to the Tom40 family.</text>
</comment>
<evidence type="ECO:0000256" key="1">
    <source>
        <dbReference type="ARBA" id="ARBA00004374"/>
    </source>
</evidence>
<dbReference type="Proteomes" id="UP000249218">
    <property type="component" value="Unassembled WGS sequence"/>
</dbReference>
<feature type="region of interest" description="Disordered" evidence="10">
    <location>
        <begin position="107"/>
        <end position="154"/>
    </location>
</feature>
<proteinExistence type="inferred from homology"/>
<dbReference type="EMBL" id="KZ149960">
    <property type="protein sequence ID" value="PZC76377.1"/>
    <property type="molecule type" value="Genomic_DNA"/>
</dbReference>
<evidence type="ECO:0000256" key="2">
    <source>
        <dbReference type="ARBA" id="ARBA00010510"/>
    </source>
</evidence>
<organism evidence="11 12">
    <name type="scientific">Helicoverpa armigera</name>
    <name type="common">Cotton bollworm</name>
    <name type="synonym">Heliothis armigera</name>
    <dbReference type="NCBI Taxonomy" id="29058"/>
    <lineage>
        <taxon>Eukaryota</taxon>
        <taxon>Metazoa</taxon>
        <taxon>Ecdysozoa</taxon>
        <taxon>Arthropoda</taxon>
        <taxon>Hexapoda</taxon>
        <taxon>Insecta</taxon>
        <taxon>Pterygota</taxon>
        <taxon>Neoptera</taxon>
        <taxon>Endopterygota</taxon>
        <taxon>Lepidoptera</taxon>
        <taxon>Glossata</taxon>
        <taxon>Ditrysia</taxon>
        <taxon>Noctuoidea</taxon>
        <taxon>Noctuidae</taxon>
        <taxon>Heliothinae</taxon>
        <taxon>Helicoverpa</taxon>
    </lineage>
</organism>
<keyword evidence="12" id="KW-1185">Reference proteome</keyword>
<sequence length="427" mass="45812">MNKKESEPKTSLSLSLFNLFKLGLFETIYAKGPNSDTNSPRKDLWHHPGSPRKACVNKNQIDDSADSASSSARDPCVASHKPTCADRSAGGDAPPIKICRCKVATDGSKLSAGDRGKTGAGVTGSRAGRVDDRKVRCDKDQKDPDDLPAGATNPGLLRHIHNAARYRLPQCFEGGSVSVKQSSSTNWIFGHSLSFSSVSPGGYKLLLSYVDKNKPSSLPYFVMEAAPGGQMSCEMRVGPTQGTRATVVAQIAEAEFYSFESIMDAYFNKFTASIIAVNREFIALHYLQAVTDQLSLGAEVVARGHSAELSSASGAGRWVYEDHSVSATLGNRGLDLCYARDIRPFLTVAAMLEVGFAVRRAVATLAYEWHTEEWTVRGSADSDGLVGATLQRSLGGRKAKLACAISALLNHPNDKFRLGFGITAAIV</sequence>
<keyword evidence="7" id="KW-0653">Protein transport</keyword>
<evidence type="ECO:0000256" key="6">
    <source>
        <dbReference type="ARBA" id="ARBA00022787"/>
    </source>
</evidence>
<reference evidence="11 12" key="1">
    <citation type="journal article" date="2017" name="BMC Biol.">
        <title>Genomic innovations, transcriptional plasticity and gene loss underlying the evolution and divergence of two highly polyphagous and invasive Helicoverpa pest species.</title>
        <authorList>
            <person name="Pearce S.L."/>
            <person name="Clarke D.F."/>
            <person name="East P.D."/>
            <person name="Elfekih S."/>
            <person name="Gordon K.H."/>
            <person name="Jermiin L.S."/>
            <person name="McGaughran A."/>
            <person name="Oakeshott J.G."/>
            <person name="Papanikolaou A."/>
            <person name="Perera O.P."/>
            <person name="Rane R.V."/>
            <person name="Richards S."/>
            <person name="Tay W.T."/>
            <person name="Walsh T.K."/>
            <person name="Anderson A."/>
            <person name="Anderson C.J."/>
            <person name="Asgari S."/>
            <person name="Board P.G."/>
            <person name="Bretschneider A."/>
            <person name="Campbell P.M."/>
            <person name="Chertemps T."/>
            <person name="Christeller J.T."/>
            <person name="Coppin C.W."/>
            <person name="Downes S.J."/>
            <person name="Duan G."/>
            <person name="Farnsworth C.A."/>
            <person name="Good R.T."/>
            <person name="Han L.B."/>
            <person name="Han Y.C."/>
            <person name="Hatje K."/>
            <person name="Horne I."/>
            <person name="Huang Y.P."/>
            <person name="Hughes D.S."/>
            <person name="Jacquin-Joly E."/>
            <person name="James W."/>
            <person name="Jhangiani S."/>
            <person name="Kollmar M."/>
            <person name="Kuwar S.S."/>
            <person name="Li S."/>
            <person name="Liu N.Y."/>
            <person name="Maibeche M.T."/>
            <person name="Miller J.R."/>
            <person name="Montagne N."/>
            <person name="Perry T."/>
            <person name="Qu J."/>
            <person name="Song S.V."/>
            <person name="Sutton G.G."/>
            <person name="Vogel H."/>
            <person name="Walenz B.P."/>
            <person name="Xu W."/>
            <person name="Zhang H.J."/>
            <person name="Zou Z."/>
            <person name="Batterham P."/>
            <person name="Edwards O.R."/>
            <person name="Feyereisen R."/>
            <person name="Gibbs R.A."/>
            <person name="Heckel D.G."/>
            <person name="McGrath A."/>
            <person name="Robin C."/>
            <person name="Scherer S.E."/>
            <person name="Worley K.C."/>
            <person name="Wu Y.D."/>
        </authorList>
    </citation>
    <scope>NUCLEOTIDE SEQUENCE [LARGE SCALE GENOMIC DNA]</scope>
    <source>
        <strain evidence="11">Harm_GR_Male_#8</strain>
        <tissue evidence="11">Whole organism</tissue>
    </source>
</reference>
<dbReference type="OMA" id="RYRLPQC"/>
<dbReference type="GO" id="GO:0030150">
    <property type="term" value="P:protein import into mitochondrial matrix"/>
    <property type="evidence" value="ECO:0007669"/>
    <property type="project" value="InterPro"/>
</dbReference>
<evidence type="ECO:0000256" key="8">
    <source>
        <dbReference type="ARBA" id="ARBA00023128"/>
    </source>
</evidence>
<evidence type="ECO:0000256" key="4">
    <source>
        <dbReference type="ARBA" id="ARBA00022452"/>
    </source>
</evidence>
<keyword evidence="3" id="KW-0813">Transport</keyword>
<dbReference type="GO" id="GO:0008320">
    <property type="term" value="F:protein transmembrane transporter activity"/>
    <property type="evidence" value="ECO:0007669"/>
    <property type="project" value="InterPro"/>
</dbReference>
<dbReference type="GO" id="GO:0005741">
    <property type="term" value="C:mitochondrial outer membrane"/>
    <property type="evidence" value="ECO:0007669"/>
    <property type="project" value="UniProtKB-SubCell"/>
</dbReference>